<dbReference type="PANTHER" id="PTHR33670:SF17">
    <property type="entry name" value="ANTHER-SPECIFIC PROLINE-RICH PROTEIN APG"/>
    <property type="match status" value="1"/>
</dbReference>
<evidence type="ECO:0000313" key="2">
    <source>
        <dbReference type="EMBL" id="KAF5773450.1"/>
    </source>
</evidence>
<dbReference type="Pfam" id="PF15365">
    <property type="entry name" value="PNRC"/>
    <property type="match status" value="1"/>
</dbReference>
<dbReference type="Proteomes" id="UP000215914">
    <property type="component" value="Unassembled WGS sequence"/>
</dbReference>
<keyword evidence="3" id="KW-1185">Reference proteome</keyword>
<feature type="region of interest" description="Disordered" evidence="1">
    <location>
        <begin position="1"/>
        <end position="53"/>
    </location>
</feature>
<evidence type="ECO:0000256" key="1">
    <source>
        <dbReference type="SAM" id="MobiDB-lite"/>
    </source>
</evidence>
<dbReference type="PANTHER" id="PTHR33670">
    <property type="entry name" value="SPLICING FACTOR, PROLINE- AND GLUTAMINE-RICH-LIKE"/>
    <property type="match status" value="1"/>
</dbReference>
<reference evidence="2" key="1">
    <citation type="journal article" date="2017" name="Nature">
        <title>The sunflower genome provides insights into oil metabolism, flowering and Asterid evolution.</title>
        <authorList>
            <person name="Badouin H."/>
            <person name="Gouzy J."/>
            <person name="Grassa C.J."/>
            <person name="Murat F."/>
            <person name="Staton S.E."/>
            <person name="Cottret L."/>
            <person name="Lelandais-Briere C."/>
            <person name="Owens G.L."/>
            <person name="Carrere S."/>
            <person name="Mayjonade B."/>
            <person name="Legrand L."/>
            <person name="Gill N."/>
            <person name="Kane N.C."/>
            <person name="Bowers J.E."/>
            <person name="Hubner S."/>
            <person name="Bellec A."/>
            <person name="Berard A."/>
            <person name="Berges H."/>
            <person name="Blanchet N."/>
            <person name="Boniface M.C."/>
            <person name="Brunel D."/>
            <person name="Catrice O."/>
            <person name="Chaidir N."/>
            <person name="Claudel C."/>
            <person name="Donnadieu C."/>
            <person name="Faraut T."/>
            <person name="Fievet G."/>
            <person name="Helmstetter N."/>
            <person name="King M."/>
            <person name="Knapp S.J."/>
            <person name="Lai Z."/>
            <person name="Le Paslier M.C."/>
            <person name="Lippi Y."/>
            <person name="Lorenzon L."/>
            <person name="Mandel J.R."/>
            <person name="Marage G."/>
            <person name="Marchand G."/>
            <person name="Marquand E."/>
            <person name="Bret-Mestries E."/>
            <person name="Morien E."/>
            <person name="Nambeesan S."/>
            <person name="Nguyen T."/>
            <person name="Pegot-Espagnet P."/>
            <person name="Pouilly N."/>
            <person name="Raftis F."/>
            <person name="Sallet E."/>
            <person name="Schiex T."/>
            <person name="Thomas J."/>
            <person name="Vandecasteele C."/>
            <person name="Vares D."/>
            <person name="Vear F."/>
            <person name="Vautrin S."/>
            <person name="Crespi M."/>
            <person name="Mangin B."/>
            <person name="Burke J.M."/>
            <person name="Salse J."/>
            <person name="Munos S."/>
            <person name="Vincourt P."/>
            <person name="Rieseberg L.H."/>
            <person name="Langlade N.B."/>
        </authorList>
    </citation>
    <scope>NUCLEOTIDE SEQUENCE</scope>
    <source>
        <tissue evidence="2">Leaves</tissue>
    </source>
</reference>
<protein>
    <submittedName>
        <fullName evidence="2">Uncharacterized protein</fullName>
    </submittedName>
</protein>
<gene>
    <name evidence="2" type="ORF">HanXRQr2_Chr13g0588731</name>
</gene>
<comment type="caution">
    <text evidence="2">The sequence shown here is derived from an EMBL/GenBank/DDBJ whole genome shotgun (WGS) entry which is preliminary data.</text>
</comment>
<accession>A0A9K3EHZ5</accession>
<proteinExistence type="predicted"/>
<name>A0A9K3EHZ5_HELAN</name>
<sequence>MKSTGSVALLHPHDSLNNHPDNHHLLSTPHKSHRPIKRPTPNNKKMNNDSNNRSEFFAGSVFVDSPPPSSVPIPGFFTKNFVSGVKDDPTTELRRILGLNLS</sequence>
<feature type="compositionally biased region" description="Basic and acidic residues" evidence="1">
    <location>
        <begin position="11"/>
        <end position="24"/>
    </location>
</feature>
<organism evidence="2 3">
    <name type="scientific">Helianthus annuus</name>
    <name type="common">Common sunflower</name>
    <dbReference type="NCBI Taxonomy" id="4232"/>
    <lineage>
        <taxon>Eukaryota</taxon>
        <taxon>Viridiplantae</taxon>
        <taxon>Streptophyta</taxon>
        <taxon>Embryophyta</taxon>
        <taxon>Tracheophyta</taxon>
        <taxon>Spermatophyta</taxon>
        <taxon>Magnoliopsida</taxon>
        <taxon>eudicotyledons</taxon>
        <taxon>Gunneridae</taxon>
        <taxon>Pentapetalae</taxon>
        <taxon>asterids</taxon>
        <taxon>campanulids</taxon>
        <taxon>Asterales</taxon>
        <taxon>Asteraceae</taxon>
        <taxon>Asteroideae</taxon>
        <taxon>Heliantheae alliance</taxon>
        <taxon>Heliantheae</taxon>
        <taxon>Helianthus</taxon>
    </lineage>
</organism>
<dbReference type="InterPro" id="IPR028322">
    <property type="entry name" value="PNRC-like_rgn"/>
</dbReference>
<evidence type="ECO:0000313" key="3">
    <source>
        <dbReference type="Proteomes" id="UP000215914"/>
    </source>
</evidence>
<reference evidence="2" key="2">
    <citation type="submission" date="2020-06" db="EMBL/GenBank/DDBJ databases">
        <title>Helianthus annuus Genome sequencing and assembly Release 2.</title>
        <authorList>
            <person name="Gouzy J."/>
            <person name="Langlade N."/>
            <person name="Munos S."/>
        </authorList>
    </citation>
    <scope>NUCLEOTIDE SEQUENCE</scope>
    <source>
        <tissue evidence="2">Leaves</tissue>
    </source>
</reference>
<feature type="compositionally biased region" description="Low complexity" evidence="1">
    <location>
        <begin position="42"/>
        <end position="51"/>
    </location>
</feature>
<dbReference type="Gramene" id="mRNA:HanXRQr2_Chr13g0588731">
    <property type="protein sequence ID" value="CDS:HanXRQr2_Chr13g0588731.1"/>
    <property type="gene ID" value="HanXRQr2_Chr13g0588731"/>
</dbReference>
<dbReference type="EMBL" id="MNCJ02000328">
    <property type="protein sequence ID" value="KAF5773450.1"/>
    <property type="molecule type" value="Genomic_DNA"/>
</dbReference>
<dbReference type="GO" id="GO:0016071">
    <property type="term" value="P:mRNA metabolic process"/>
    <property type="evidence" value="ECO:0007669"/>
    <property type="project" value="UniProtKB-ARBA"/>
</dbReference>
<dbReference type="AlphaFoldDB" id="A0A9K3EHZ5"/>